<keyword evidence="2" id="KW-0862">Zinc</keyword>
<evidence type="ECO:0000256" key="5">
    <source>
        <dbReference type="ARBA" id="ARBA00023242"/>
    </source>
</evidence>
<dbReference type="Pfam" id="PF04082">
    <property type="entry name" value="Fungal_trans"/>
    <property type="match status" value="1"/>
</dbReference>
<feature type="domain" description="Xylanolytic transcriptional activator regulatory" evidence="6">
    <location>
        <begin position="263"/>
        <end position="338"/>
    </location>
</feature>
<protein>
    <recommendedName>
        <fullName evidence="6">Xylanolytic transcriptional activator regulatory domain-containing protein</fullName>
    </recommendedName>
</protein>
<proteinExistence type="predicted"/>
<gene>
    <name evidence="7" type="ORF">K491DRAFT_779723</name>
</gene>
<evidence type="ECO:0000256" key="2">
    <source>
        <dbReference type="ARBA" id="ARBA00022833"/>
    </source>
</evidence>
<dbReference type="PANTHER" id="PTHR47660">
    <property type="entry name" value="TRANSCRIPTION FACTOR WITH C2H2 AND ZN(2)-CYS(6) DNA BINDING DOMAIN (EUROFUNG)-RELATED-RELATED"/>
    <property type="match status" value="1"/>
</dbReference>
<keyword evidence="3" id="KW-0805">Transcription regulation</keyword>
<keyword evidence="8" id="KW-1185">Reference proteome</keyword>
<evidence type="ECO:0000256" key="4">
    <source>
        <dbReference type="ARBA" id="ARBA00023163"/>
    </source>
</evidence>
<dbReference type="InterPro" id="IPR007219">
    <property type="entry name" value="XnlR_reg_dom"/>
</dbReference>
<dbReference type="AlphaFoldDB" id="A0A6A6T2E0"/>
<evidence type="ECO:0000256" key="3">
    <source>
        <dbReference type="ARBA" id="ARBA00023015"/>
    </source>
</evidence>
<keyword evidence="5" id="KW-0539">Nucleus</keyword>
<evidence type="ECO:0000313" key="7">
    <source>
        <dbReference type="EMBL" id="KAF2654185.1"/>
    </source>
</evidence>
<dbReference type="Proteomes" id="UP000799324">
    <property type="component" value="Unassembled WGS sequence"/>
</dbReference>
<evidence type="ECO:0000313" key="8">
    <source>
        <dbReference type="Proteomes" id="UP000799324"/>
    </source>
</evidence>
<dbReference type="GO" id="GO:0008270">
    <property type="term" value="F:zinc ion binding"/>
    <property type="evidence" value="ECO:0007669"/>
    <property type="project" value="InterPro"/>
</dbReference>
<organism evidence="7 8">
    <name type="scientific">Lophiostoma macrostomum CBS 122681</name>
    <dbReference type="NCBI Taxonomy" id="1314788"/>
    <lineage>
        <taxon>Eukaryota</taxon>
        <taxon>Fungi</taxon>
        <taxon>Dikarya</taxon>
        <taxon>Ascomycota</taxon>
        <taxon>Pezizomycotina</taxon>
        <taxon>Dothideomycetes</taxon>
        <taxon>Pleosporomycetidae</taxon>
        <taxon>Pleosporales</taxon>
        <taxon>Lophiostomataceae</taxon>
        <taxon>Lophiostoma</taxon>
    </lineage>
</organism>
<evidence type="ECO:0000256" key="1">
    <source>
        <dbReference type="ARBA" id="ARBA00022723"/>
    </source>
</evidence>
<keyword evidence="4" id="KW-0804">Transcription</keyword>
<accession>A0A6A6T2E0</accession>
<keyword evidence="1" id="KW-0479">Metal-binding</keyword>
<reference evidence="7" key="1">
    <citation type="journal article" date="2020" name="Stud. Mycol.">
        <title>101 Dothideomycetes genomes: a test case for predicting lifestyles and emergence of pathogens.</title>
        <authorList>
            <person name="Haridas S."/>
            <person name="Albert R."/>
            <person name="Binder M."/>
            <person name="Bloem J."/>
            <person name="Labutti K."/>
            <person name="Salamov A."/>
            <person name="Andreopoulos B."/>
            <person name="Baker S."/>
            <person name="Barry K."/>
            <person name="Bills G."/>
            <person name="Bluhm B."/>
            <person name="Cannon C."/>
            <person name="Castanera R."/>
            <person name="Culley D."/>
            <person name="Daum C."/>
            <person name="Ezra D."/>
            <person name="Gonzalez J."/>
            <person name="Henrissat B."/>
            <person name="Kuo A."/>
            <person name="Liang C."/>
            <person name="Lipzen A."/>
            <person name="Lutzoni F."/>
            <person name="Magnuson J."/>
            <person name="Mondo S."/>
            <person name="Nolan M."/>
            <person name="Ohm R."/>
            <person name="Pangilinan J."/>
            <person name="Park H.-J."/>
            <person name="Ramirez L."/>
            <person name="Alfaro M."/>
            <person name="Sun H."/>
            <person name="Tritt A."/>
            <person name="Yoshinaga Y."/>
            <person name="Zwiers L.-H."/>
            <person name="Turgeon B."/>
            <person name="Goodwin S."/>
            <person name="Spatafora J."/>
            <person name="Crous P."/>
            <person name="Grigoriev I."/>
        </authorList>
    </citation>
    <scope>NUCLEOTIDE SEQUENCE</scope>
    <source>
        <strain evidence="7">CBS 122681</strain>
    </source>
</reference>
<dbReference type="PANTHER" id="PTHR47660:SF2">
    <property type="entry name" value="TRANSCRIPTION FACTOR WITH C2H2 AND ZN(2)-CYS(6) DNA BINDING DOMAIN (EUROFUNG)"/>
    <property type="match status" value="1"/>
</dbReference>
<dbReference type="GO" id="GO:0003677">
    <property type="term" value="F:DNA binding"/>
    <property type="evidence" value="ECO:0007669"/>
    <property type="project" value="InterPro"/>
</dbReference>
<evidence type="ECO:0000259" key="6">
    <source>
        <dbReference type="Pfam" id="PF04082"/>
    </source>
</evidence>
<sequence length="641" mass="71316">MATNGVVASISVVNASLLDDSGFILSNTRTPVAIGPDNFLTPPYQLDHFLSQDIDFDFDSMDPDFFSILDPPDQHEISATVKPKATTISAATEAFQRSPWIWNPVEKDSALAAQGALTSSKSSLPDLASVRKSALAQNIISDHRDQLLGMVLETSRLNPQKITSFPSFPVQLIGALIAAGSQQEGETAIWEFGLALHESVRLSLAALLETDNTWGRDLNYIRAYQISIGLGLWSGFKRKMEIAEGFRQIPTTMLRRTGAFSWSHYYATSCQMIDTSESLEQKWKSWVRKESTKRLAIHTFISDVQTSIAFCKAPTMTTLDHSLPIPASEALWLATTSEMWKECFEDDNTLPRALDVSQDLTLLDGLGGQADIRLTYSLVLYGVWSQIWSYQDVCTRRLSRSMSANHTPDSASMWHMHQYSELYPILVTLRDRLTALDRATNRECLVAKLFMMLLHVSVLDLQQACGVSGGDEAESVLEALQERWFPMREARCAVWHAGQVLRAARAVPPTSLRDFYAVAVYQASLCLRVYGLLCERDDHRQGPHQVRPSSSDSYMNVRIPLDGEDLPERNAFVELNRGIPCVTSTDQSEHQLIPLTSHAAAMTTSLTILRNNFSAVGTLHPLVANLVELMQSLGEAKNDLL</sequence>
<name>A0A6A6T2E0_9PLEO</name>
<dbReference type="OrthoDB" id="40579at2759"/>
<dbReference type="GO" id="GO:0006351">
    <property type="term" value="P:DNA-templated transcription"/>
    <property type="evidence" value="ECO:0007669"/>
    <property type="project" value="InterPro"/>
</dbReference>
<dbReference type="EMBL" id="MU004368">
    <property type="protein sequence ID" value="KAF2654185.1"/>
    <property type="molecule type" value="Genomic_DNA"/>
</dbReference>